<reference evidence="2" key="1">
    <citation type="submission" date="2021-02" db="EMBL/GenBank/DDBJ databases">
        <title>Genome sequence Cadophora malorum strain M34.</title>
        <authorList>
            <person name="Stefanovic E."/>
            <person name="Vu D."/>
            <person name="Scully C."/>
            <person name="Dijksterhuis J."/>
            <person name="Roader J."/>
            <person name="Houbraken J."/>
        </authorList>
    </citation>
    <scope>NUCLEOTIDE SEQUENCE</scope>
    <source>
        <strain evidence="2">M34</strain>
    </source>
</reference>
<dbReference type="Gene3D" id="3.10.310.10">
    <property type="entry name" value="Diaminopimelate Epimerase, Chain A, domain 1"/>
    <property type="match status" value="2"/>
</dbReference>
<name>A0A8H7T7E7_9HELO</name>
<organism evidence="2 3">
    <name type="scientific">Cadophora malorum</name>
    <dbReference type="NCBI Taxonomy" id="108018"/>
    <lineage>
        <taxon>Eukaryota</taxon>
        <taxon>Fungi</taxon>
        <taxon>Dikarya</taxon>
        <taxon>Ascomycota</taxon>
        <taxon>Pezizomycotina</taxon>
        <taxon>Leotiomycetes</taxon>
        <taxon>Helotiales</taxon>
        <taxon>Ploettnerulaceae</taxon>
        <taxon>Cadophora</taxon>
    </lineage>
</organism>
<dbReference type="PIRSF" id="PIRSF016184">
    <property type="entry name" value="PhzC_PhzF"/>
    <property type="match status" value="1"/>
</dbReference>
<dbReference type="GO" id="GO:0005737">
    <property type="term" value="C:cytoplasm"/>
    <property type="evidence" value="ECO:0007669"/>
    <property type="project" value="TreeGrafter"/>
</dbReference>
<accession>A0A8H7T7E7</accession>
<dbReference type="InterPro" id="IPR003719">
    <property type="entry name" value="Phenazine_PhzF-like"/>
</dbReference>
<keyword evidence="3" id="KW-1185">Reference proteome</keyword>
<dbReference type="PANTHER" id="PTHR13774:SF32">
    <property type="entry name" value="ANTISENSE-ENHANCING SEQUENCE 1"/>
    <property type="match status" value="1"/>
</dbReference>
<gene>
    <name evidence="2" type="ORF">IFR04_013020</name>
</gene>
<dbReference type="Pfam" id="PF02567">
    <property type="entry name" value="PhzC-PhzF"/>
    <property type="match status" value="1"/>
</dbReference>
<dbReference type="Proteomes" id="UP000664132">
    <property type="component" value="Unassembled WGS sequence"/>
</dbReference>
<evidence type="ECO:0000313" key="3">
    <source>
        <dbReference type="Proteomes" id="UP000664132"/>
    </source>
</evidence>
<dbReference type="NCBIfam" id="TIGR00654">
    <property type="entry name" value="PhzF_family"/>
    <property type="match status" value="1"/>
</dbReference>
<protein>
    <recommendedName>
        <fullName evidence="4">Phenazine biosynthesis protein</fullName>
    </recommendedName>
</protein>
<comment type="caution">
    <text evidence="2">The sequence shown here is derived from an EMBL/GenBank/DDBJ whole genome shotgun (WGS) entry which is preliminary data.</text>
</comment>
<feature type="active site" evidence="1">
    <location>
        <position position="48"/>
    </location>
</feature>
<dbReference type="EMBL" id="JAFJYH010000293">
    <property type="protein sequence ID" value="KAG4413837.1"/>
    <property type="molecule type" value="Genomic_DNA"/>
</dbReference>
<sequence length="335" mass="36077">MSTVPFTTVDVFSTTAFKGNPLAVVDNRTADLTTTQMQLIARQFNLSETTFFSHSCLEKAAFRLRSFLPDGTEVFGAGHNILGVWWFLADGGFLDFSNPVAKNGGRNVEEFELWQELGGEVLPVRVLRRVSSRGTNDEFSVSIRQAPPKAGNIYSDPAALAESIGLDVSDIGFPGSVNKGQPQVFSTSTTSHLQVPISSISALNRVVVTRDKLLQQLALVDENAYGLYLFSPEPNTTDSYQARFFSPGMAGEDPATGSAAGPLSAYLHTHGHLDLVEDSGSITVRQGLRVGRKCIINVMLTKSDGDDNSVNVDLSGSGVKVATGEIQIPDKEVVF</sequence>
<evidence type="ECO:0000256" key="1">
    <source>
        <dbReference type="PIRSR" id="PIRSR016184-1"/>
    </source>
</evidence>
<evidence type="ECO:0000313" key="2">
    <source>
        <dbReference type="EMBL" id="KAG4413837.1"/>
    </source>
</evidence>
<dbReference type="SUPFAM" id="SSF54506">
    <property type="entry name" value="Diaminopimelate epimerase-like"/>
    <property type="match status" value="1"/>
</dbReference>
<proteinExistence type="predicted"/>
<dbReference type="PANTHER" id="PTHR13774">
    <property type="entry name" value="PHENAZINE BIOSYNTHESIS PROTEIN"/>
    <property type="match status" value="1"/>
</dbReference>
<dbReference type="AlphaFoldDB" id="A0A8H7T7E7"/>
<dbReference type="GO" id="GO:0016853">
    <property type="term" value="F:isomerase activity"/>
    <property type="evidence" value="ECO:0007669"/>
    <property type="project" value="TreeGrafter"/>
</dbReference>
<dbReference type="OrthoDB" id="75169at2759"/>
<evidence type="ECO:0008006" key="4">
    <source>
        <dbReference type="Google" id="ProtNLM"/>
    </source>
</evidence>